<keyword evidence="10 14" id="KW-0472">Membrane</keyword>
<dbReference type="InParanoid" id="A0A1X7UYL1"/>
<comment type="catalytic activity">
    <reaction evidence="13 14">
        <text>a very-long-chain (3R)-3-hydroxyacyl-CoA = a very-long-chain (2E)-enoyl-CoA + H2O</text>
        <dbReference type="Rhea" id="RHEA:45812"/>
        <dbReference type="ChEBI" id="CHEBI:15377"/>
        <dbReference type="ChEBI" id="CHEBI:83728"/>
        <dbReference type="ChEBI" id="CHEBI:85440"/>
        <dbReference type="EC" id="4.2.1.134"/>
    </reaction>
</comment>
<reference evidence="15" key="2">
    <citation type="submission" date="2017-05" db="UniProtKB">
        <authorList>
            <consortium name="EnsemblMetazoa"/>
        </authorList>
    </citation>
    <scope>IDENTIFICATION</scope>
</reference>
<name>A0A1X7UYL1_AMPQE</name>
<dbReference type="EC" id="4.2.1.134" evidence="4 14"/>
<evidence type="ECO:0000256" key="3">
    <source>
        <dbReference type="ARBA" id="ARBA00007811"/>
    </source>
</evidence>
<dbReference type="EnsemblMetazoa" id="Aqu2.1.32604_001">
    <property type="protein sequence ID" value="Aqu2.1.32604_001"/>
    <property type="gene ID" value="Aqu2.1.32604"/>
</dbReference>
<dbReference type="GO" id="GO:0030497">
    <property type="term" value="P:fatty acid elongation"/>
    <property type="evidence" value="ECO:0007669"/>
    <property type="project" value="TreeGrafter"/>
</dbReference>
<dbReference type="UniPathway" id="UPA00094"/>
<gene>
    <name evidence="15" type="primary">100641930</name>
</gene>
<reference evidence="16" key="1">
    <citation type="journal article" date="2010" name="Nature">
        <title>The Amphimedon queenslandica genome and the evolution of animal complexity.</title>
        <authorList>
            <person name="Srivastava M."/>
            <person name="Simakov O."/>
            <person name="Chapman J."/>
            <person name="Fahey B."/>
            <person name="Gauthier M.E."/>
            <person name="Mitros T."/>
            <person name="Richards G.S."/>
            <person name="Conaco C."/>
            <person name="Dacre M."/>
            <person name="Hellsten U."/>
            <person name="Larroux C."/>
            <person name="Putnam N.H."/>
            <person name="Stanke M."/>
            <person name="Adamska M."/>
            <person name="Darling A."/>
            <person name="Degnan S.M."/>
            <person name="Oakley T.H."/>
            <person name="Plachetzki D.C."/>
            <person name="Zhai Y."/>
            <person name="Adamski M."/>
            <person name="Calcino A."/>
            <person name="Cummins S.F."/>
            <person name="Goodstein D.M."/>
            <person name="Harris C."/>
            <person name="Jackson D.J."/>
            <person name="Leys S.P."/>
            <person name="Shu S."/>
            <person name="Woodcroft B.J."/>
            <person name="Vervoort M."/>
            <person name="Kosik K.S."/>
            <person name="Manning G."/>
            <person name="Degnan B.M."/>
            <person name="Rokhsar D.S."/>
        </authorList>
    </citation>
    <scope>NUCLEOTIDE SEQUENCE [LARGE SCALE GENOMIC DNA]</scope>
</reference>
<evidence type="ECO:0000256" key="4">
    <source>
        <dbReference type="ARBA" id="ARBA00013122"/>
    </source>
</evidence>
<feature type="transmembrane region" description="Helical" evidence="14">
    <location>
        <begin position="205"/>
        <end position="224"/>
    </location>
</feature>
<evidence type="ECO:0000256" key="5">
    <source>
        <dbReference type="ARBA" id="ARBA00022516"/>
    </source>
</evidence>
<evidence type="ECO:0000256" key="11">
    <source>
        <dbReference type="ARBA" id="ARBA00023160"/>
    </source>
</evidence>
<dbReference type="InterPro" id="IPR007482">
    <property type="entry name" value="Tyr_Pase-like_PTPLA"/>
</dbReference>
<keyword evidence="7 14" id="KW-0276">Fatty acid metabolism</keyword>
<keyword evidence="16" id="KW-1185">Reference proteome</keyword>
<evidence type="ECO:0000313" key="16">
    <source>
        <dbReference type="Proteomes" id="UP000007879"/>
    </source>
</evidence>
<dbReference type="GO" id="GO:0030148">
    <property type="term" value="P:sphingolipid biosynthetic process"/>
    <property type="evidence" value="ECO:0007669"/>
    <property type="project" value="TreeGrafter"/>
</dbReference>
<proteinExistence type="inferred from homology"/>
<accession>A0A1X7UYL1</accession>
<comment type="function">
    <text evidence="14">Catalyzes the third of the four reactions of the long-chain fatty acids elongation cycle. This endoplasmic reticulum-bound enzymatic process, allows the addition of two carbons to the chain of long- and very long-chain fatty acids/VLCFAs per cycle. This enzyme catalyzes the dehydration of the 3-hydroxyacyl-CoA intermediate into trans-2,3-enoyl-CoA, within each cycle of fatty acid elongation. Thereby, it participates to the production of VLCFAs of different chain lengths that are involved in multiple biological processes as precursors of membrane lipids and lipid mediators.</text>
</comment>
<evidence type="ECO:0000256" key="6">
    <source>
        <dbReference type="ARBA" id="ARBA00022692"/>
    </source>
</evidence>
<evidence type="ECO:0000256" key="10">
    <source>
        <dbReference type="ARBA" id="ARBA00023136"/>
    </source>
</evidence>
<dbReference type="FunCoup" id="A0A1X7UYL1">
    <property type="interactions" value="389"/>
</dbReference>
<evidence type="ECO:0000256" key="8">
    <source>
        <dbReference type="ARBA" id="ARBA00022989"/>
    </source>
</evidence>
<dbReference type="PANTHER" id="PTHR11035:SF3">
    <property type="entry name" value="VERY-LONG-CHAIN (3R)-3-HYDROXYACYL-COA DEHYDRATASE"/>
    <property type="match status" value="1"/>
</dbReference>
<organism evidence="15">
    <name type="scientific">Amphimedon queenslandica</name>
    <name type="common">Sponge</name>
    <dbReference type="NCBI Taxonomy" id="400682"/>
    <lineage>
        <taxon>Eukaryota</taxon>
        <taxon>Metazoa</taxon>
        <taxon>Porifera</taxon>
        <taxon>Demospongiae</taxon>
        <taxon>Heteroscleromorpha</taxon>
        <taxon>Haplosclerida</taxon>
        <taxon>Niphatidae</taxon>
        <taxon>Amphimedon</taxon>
    </lineage>
</organism>
<evidence type="ECO:0000256" key="2">
    <source>
        <dbReference type="ARBA" id="ARBA00005194"/>
    </source>
</evidence>
<keyword evidence="8 14" id="KW-1133">Transmembrane helix</keyword>
<evidence type="ECO:0000313" key="15">
    <source>
        <dbReference type="EnsemblMetazoa" id="Aqu2.1.32604_001"/>
    </source>
</evidence>
<dbReference type="PANTHER" id="PTHR11035">
    <property type="entry name" value="VERY-LONG-CHAIN (3R)-3-HYDROXYACYL-COA DEHYDRATASE"/>
    <property type="match status" value="1"/>
</dbReference>
<dbReference type="OrthoDB" id="46988at2759"/>
<dbReference type="eggNOG" id="KOG3187">
    <property type="taxonomic scope" value="Eukaryota"/>
</dbReference>
<evidence type="ECO:0000256" key="7">
    <source>
        <dbReference type="ARBA" id="ARBA00022832"/>
    </source>
</evidence>
<keyword evidence="6 14" id="KW-0812">Transmembrane</keyword>
<dbReference type="EnsemblMetazoa" id="XM_003386419.3">
    <property type="protein sequence ID" value="XP_003386467.1"/>
    <property type="gene ID" value="LOC100641930"/>
</dbReference>
<keyword evidence="12 14" id="KW-0456">Lyase</keyword>
<keyword evidence="5 14" id="KW-0444">Lipid biosynthesis</keyword>
<comment type="pathway">
    <text evidence="2 14">Lipid metabolism; fatty acid biosynthesis.</text>
</comment>
<keyword evidence="11 14" id="KW-0275">Fatty acid biosynthesis</keyword>
<evidence type="ECO:0000256" key="13">
    <source>
        <dbReference type="ARBA" id="ARBA00036671"/>
    </source>
</evidence>
<keyword evidence="9 14" id="KW-0443">Lipid metabolism</keyword>
<evidence type="ECO:0000256" key="12">
    <source>
        <dbReference type="ARBA" id="ARBA00023239"/>
    </source>
</evidence>
<comment type="similarity">
    <text evidence="3 14">Belongs to the very long-chain fatty acids dehydratase HACD family.</text>
</comment>
<protein>
    <recommendedName>
        <fullName evidence="4 14">Very-long-chain (3R)-3-hydroxyacyl-CoA dehydratase</fullName>
        <ecNumber evidence="4 14">4.2.1.134</ecNumber>
    </recommendedName>
</protein>
<dbReference type="STRING" id="400682.A0A1X7UYL1"/>
<evidence type="ECO:0000256" key="9">
    <source>
        <dbReference type="ARBA" id="ARBA00023098"/>
    </source>
</evidence>
<evidence type="ECO:0000256" key="14">
    <source>
        <dbReference type="RuleBase" id="RU363109"/>
    </source>
</evidence>
<dbReference type="Proteomes" id="UP000007879">
    <property type="component" value="Unassembled WGS sequence"/>
</dbReference>
<feature type="transmembrane region" description="Helical" evidence="14">
    <location>
        <begin position="123"/>
        <end position="142"/>
    </location>
</feature>
<dbReference type="KEGG" id="aqu:100641930"/>
<evidence type="ECO:0000256" key="1">
    <source>
        <dbReference type="ARBA" id="ARBA00004141"/>
    </source>
</evidence>
<keyword evidence="14" id="KW-0256">Endoplasmic reticulum</keyword>
<feature type="transmembrane region" description="Helical" evidence="14">
    <location>
        <begin position="162"/>
        <end position="185"/>
    </location>
</feature>
<dbReference type="GO" id="GO:0005789">
    <property type="term" value="C:endoplasmic reticulum membrane"/>
    <property type="evidence" value="ECO:0007669"/>
    <property type="project" value="UniProtKB-SubCell"/>
</dbReference>
<dbReference type="GO" id="GO:0102158">
    <property type="term" value="F:very-long-chain (3R)-3-hydroxyacyl-CoA dehydratase activity"/>
    <property type="evidence" value="ECO:0007669"/>
    <property type="project" value="UniProtKB-EC"/>
</dbReference>
<dbReference type="GO" id="GO:0042761">
    <property type="term" value="P:very long-chain fatty acid biosynthetic process"/>
    <property type="evidence" value="ECO:0007669"/>
    <property type="project" value="TreeGrafter"/>
</dbReference>
<comment type="subcellular location">
    <subcellularLocation>
        <location evidence="14">Endoplasmic reticulum membrane</location>
        <topology evidence="14">Multi-pass membrane protein</topology>
    </subcellularLocation>
    <subcellularLocation>
        <location evidence="1">Membrane</location>
        <topology evidence="1">Multi-pass membrane protein</topology>
    </subcellularLocation>
</comment>
<sequence>MAANNNAETTTPSKGNSVSGLAKGYLVAYNVILSSGWGMILLKTLQYMLDNEGEYGIWKGVPGLHFVIKDQLRLFQTLACMEVVHCIIGIVSSSALLTFLQVLSRVFVLWGLIEGVAGVNDSVGLMVVLLAWSITEVIRYAFYACTLIGNTPRMLTYMRYTLFYVLYPTGVTGEQILFFTALPVVRATQQWSISLPNPLNFAFSYYYFLIFGAFIYIPLFPQLYGHMISQRKKVLSKVKAE</sequence>
<dbReference type="Pfam" id="PF04387">
    <property type="entry name" value="PTPLA"/>
    <property type="match status" value="1"/>
</dbReference>
<feature type="transmembrane region" description="Helical" evidence="14">
    <location>
        <begin position="24"/>
        <end position="42"/>
    </location>
</feature>
<dbReference type="AlphaFoldDB" id="A0A1X7UYL1"/>
<feature type="transmembrane region" description="Helical" evidence="14">
    <location>
        <begin position="83"/>
        <end position="103"/>
    </location>
</feature>